<feature type="transmembrane region" description="Helical" evidence="6">
    <location>
        <begin position="285"/>
        <end position="302"/>
    </location>
</feature>
<protein>
    <submittedName>
        <fullName evidence="8">DMT family transporter</fullName>
    </submittedName>
</protein>
<dbReference type="SUPFAM" id="SSF103481">
    <property type="entry name" value="Multidrug resistance efflux transporter EmrE"/>
    <property type="match status" value="2"/>
</dbReference>
<keyword evidence="4 6" id="KW-1133">Transmembrane helix</keyword>
<sequence>MSLSTRKTHIDALAISLLLACCMFWGFQQVLVKATVAEVAPVFQAFVRFALATVAVAAWCLWRGVRLSSAGEPAGATRAGLLAGALFAGEFACIYLGLQYTTASRLTVFLYASPFWVALLLPRFIPGERLQGWQWLGLAAAFVGVGLALGDGLLGQASTALPQGWLGDLLGLAAGLMWALTTVVIRTTPLARLAPAKQLLYQVGVSTAVLPVLSLGLGEAWVWQFSAFAWGSLLVQALVGAFVSYLAWMWMLAHYPATKISVFVFLTPVFALLFGALWLGEPATPGLVAALVLVAAGIVLVNRRPASGIGVQH</sequence>
<evidence type="ECO:0000259" key="7">
    <source>
        <dbReference type="Pfam" id="PF00892"/>
    </source>
</evidence>
<name>A0ABV8DKQ4_9BURK</name>
<accession>A0ABV8DKQ4</accession>
<feature type="transmembrane region" description="Helical" evidence="6">
    <location>
        <begin position="260"/>
        <end position="279"/>
    </location>
</feature>
<reference evidence="9" key="1">
    <citation type="journal article" date="2019" name="Int. J. Syst. Evol. Microbiol.">
        <title>The Global Catalogue of Microorganisms (GCM) 10K type strain sequencing project: providing services to taxonomists for standard genome sequencing and annotation.</title>
        <authorList>
            <consortium name="The Broad Institute Genomics Platform"/>
            <consortium name="The Broad Institute Genome Sequencing Center for Infectious Disease"/>
            <person name="Wu L."/>
            <person name="Ma J."/>
        </authorList>
    </citation>
    <scope>NUCLEOTIDE SEQUENCE [LARGE SCALE GENOMIC DNA]</scope>
    <source>
        <strain evidence="9">CCUG 2113</strain>
    </source>
</reference>
<evidence type="ECO:0000313" key="9">
    <source>
        <dbReference type="Proteomes" id="UP001595693"/>
    </source>
</evidence>
<feature type="transmembrane region" description="Helical" evidence="6">
    <location>
        <begin position="43"/>
        <end position="62"/>
    </location>
</feature>
<organism evidence="8 9">
    <name type="scientific">Acidovorax facilis</name>
    <dbReference type="NCBI Taxonomy" id="12917"/>
    <lineage>
        <taxon>Bacteria</taxon>
        <taxon>Pseudomonadati</taxon>
        <taxon>Pseudomonadota</taxon>
        <taxon>Betaproteobacteria</taxon>
        <taxon>Burkholderiales</taxon>
        <taxon>Comamonadaceae</taxon>
        <taxon>Acidovorax</taxon>
    </lineage>
</organism>
<dbReference type="PANTHER" id="PTHR32322">
    <property type="entry name" value="INNER MEMBRANE TRANSPORTER"/>
    <property type="match status" value="1"/>
</dbReference>
<feature type="domain" description="EamA" evidence="7">
    <location>
        <begin position="166"/>
        <end position="302"/>
    </location>
</feature>
<dbReference type="InterPro" id="IPR050638">
    <property type="entry name" value="AA-Vitamin_Transporters"/>
</dbReference>
<feature type="transmembrane region" description="Helical" evidence="6">
    <location>
        <begin position="103"/>
        <end position="121"/>
    </location>
</feature>
<comment type="caution">
    <text evidence="8">The sequence shown here is derived from an EMBL/GenBank/DDBJ whole genome shotgun (WGS) entry which is preliminary data.</text>
</comment>
<feature type="transmembrane region" description="Helical" evidence="6">
    <location>
        <begin position="227"/>
        <end position="248"/>
    </location>
</feature>
<evidence type="ECO:0000256" key="1">
    <source>
        <dbReference type="ARBA" id="ARBA00004141"/>
    </source>
</evidence>
<dbReference type="InterPro" id="IPR000620">
    <property type="entry name" value="EamA_dom"/>
</dbReference>
<feature type="transmembrane region" description="Helical" evidence="6">
    <location>
        <begin position="133"/>
        <end position="149"/>
    </location>
</feature>
<dbReference type="Proteomes" id="UP001595693">
    <property type="component" value="Unassembled WGS sequence"/>
</dbReference>
<feature type="domain" description="EamA" evidence="7">
    <location>
        <begin position="14"/>
        <end position="148"/>
    </location>
</feature>
<feature type="transmembrane region" description="Helical" evidence="6">
    <location>
        <begin position="12"/>
        <end position="31"/>
    </location>
</feature>
<keyword evidence="3 6" id="KW-0812">Transmembrane</keyword>
<evidence type="ECO:0000313" key="8">
    <source>
        <dbReference type="EMBL" id="MFC3938590.1"/>
    </source>
</evidence>
<dbReference type="InterPro" id="IPR037185">
    <property type="entry name" value="EmrE-like"/>
</dbReference>
<dbReference type="Pfam" id="PF00892">
    <property type="entry name" value="EamA"/>
    <property type="match status" value="2"/>
</dbReference>
<feature type="transmembrane region" description="Helical" evidence="6">
    <location>
        <begin position="74"/>
        <end position="97"/>
    </location>
</feature>
<evidence type="ECO:0000256" key="6">
    <source>
        <dbReference type="SAM" id="Phobius"/>
    </source>
</evidence>
<feature type="transmembrane region" description="Helical" evidence="6">
    <location>
        <begin position="199"/>
        <end position="221"/>
    </location>
</feature>
<keyword evidence="9" id="KW-1185">Reference proteome</keyword>
<keyword evidence="5 6" id="KW-0472">Membrane</keyword>
<dbReference type="EMBL" id="JBHSAJ010000183">
    <property type="protein sequence ID" value="MFC3938590.1"/>
    <property type="molecule type" value="Genomic_DNA"/>
</dbReference>
<dbReference type="PANTHER" id="PTHR32322:SF2">
    <property type="entry name" value="EAMA DOMAIN-CONTAINING PROTEIN"/>
    <property type="match status" value="1"/>
</dbReference>
<gene>
    <name evidence="8" type="ORF">ACFOW3_28615</name>
</gene>
<feature type="transmembrane region" description="Helical" evidence="6">
    <location>
        <begin position="169"/>
        <end position="187"/>
    </location>
</feature>
<evidence type="ECO:0000256" key="3">
    <source>
        <dbReference type="ARBA" id="ARBA00022692"/>
    </source>
</evidence>
<comment type="subcellular location">
    <subcellularLocation>
        <location evidence="1">Membrane</location>
        <topology evidence="1">Multi-pass membrane protein</topology>
    </subcellularLocation>
</comment>
<proteinExistence type="inferred from homology"/>
<evidence type="ECO:0000256" key="5">
    <source>
        <dbReference type="ARBA" id="ARBA00023136"/>
    </source>
</evidence>
<evidence type="ECO:0000256" key="2">
    <source>
        <dbReference type="ARBA" id="ARBA00007362"/>
    </source>
</evidence>
<comment type="similarity">
    <text evidence="2">Belongs to the EamA transporter family.</text>
</comment>
<evidence type="ECO:0000256" key="4">
    <source>
        <dbReference type="ARBA" id="ARBA00022989"/>
    </source>
</evidence>
<dbReference type="RefSeq" id="WP_055397271.1">
    <property type="nucleotide sequence ID" value="NZ_JAMXAX010000048.1"/>
</dbReference>